<evidence type="ECO:0000313" key="1">
    <source>
        <dbReference type="EMBL" id="MEX1662606.1"/>
    </source>
</evidence>
<dbReference type="RefSeq" id="WP_368392335.1">
    <property type="nucleotide sequence ID" value="NZ_JBFRYC010000008.1"/>
</dbReference>
<organism evidence="1 2">
    <name type="scientific">Thioclava arctica</name>
    <dbReference type="NCBI Taxonomy" id="3238301"/>
    <lineage>
        <taxon>Bacteria</taxon>
        <taxon>Pseudomonadati</taxon>
        <taxon>Pseudomonadota</taxon>
        <taxon>Alphaproteobacteria</taxon>
        <taxon>Rhodobacterales</taxon>
        <taxon>Paracoccaceae</taxon>
        <taxon>Thioclava</taxon>
    </lineage>
</organism>
<accession>A0ABV3TM11</accession>
<keyword evidence="2" id="KW-1185">Reference proteome</keyword>
<gene>
    <name evidence="1" type="ORF">AB4874_13250</name>
</gene>
<proteinExistence type="predicted"/>
<reference evidence="1 2" key="1">
    <citation type="journal article" date="2011" name="Int. J. Syst. Evol. Microbiol.">
        <title>Zhongshania antarctica gen. nov., sp. nov. and Zhongshania guokunii sp. nov., gammaproteobacteria respectively isolated from coastal attached (fast) ice and surface seawater of the Antarctic.</title>
        <authorList>
            <person name="Li H.J."/>
            <person name="Zhang X.Y."/>
            <person name="Chen C.X."/>
            <person name="Zhang Y.J."/>
            <person name="Gao Z.M."/>
            <person name="Yu Y."/>
            <person name="Chen X.L."/>
            <person name="Chen B."/>
            <person name="Zhang Y.Z."/>
        </authorList>
    </citation>
    <scope>NUCLEOTIDE SEQUENCE [LARGE SCALE GENOMIC DNA]</scope>
    <source>
        <strain evidence="1 2">15-R06ZXC-3</strain>
    </source>
</reference>
<dbReference type="EMBL" id="JBFRYC010000008">
    <property type="protein sequence ID" value="MEX1662606.1"/>
    <property type="molecule type" value="Genomic_DNA"/>
</dbReference>
<comment type="caution">
    <text evidence="1">The sequence shown here is derived from an EMBL/GenBank/DDBJ whole genome shotgun (WGS) entry which is preliminary data.</text>
</comment>
<sequence length="48" mass="5530">MATGLKLDCDAVEFDYQNRLTLPFLGVISPLEELWMSWLMQEVTLKSP</sequence>
<dbReference type="Proteomes" id="UP001557465">
    <property type="component" value="Unassembled WGS sequence"/>
</dbReference>
<protein>
    <submittedName>
        <fullName evidence="1">Uncharacterized protein</fullName>
    </submittedName>
</protein>
<name>A0ABV3TM11_9RHOB</name>
<evidence type="ECO:0000313" key="2">
    <source>
        <dbReference type="Proteomes" id="UP001557465"/>
    </source>
</evidence>